<dbReference type="Pfam" id="PF03185">
    <property type="entry name" value="CaKB"/>
    <property type="match status" value="1"/>
</dbReference>
<evidence type="ECO:0000256" key="9">
    <source>
        <dbReference type="PROSITE-ProRule" id="PRU00723"/>
    </source>
</evidence>
<keyword evidence="8" id="KW-0407">Ion channel</keyword>
<feature type="zinc finger region" description="C3H1-type" evidence="9">
    <location>
        <begin position="179"/>
        <end position="211"/>
    </location>
</feature>
<evidence type="ECO:0000256" key="3">
    <source>
        <dbReference type="ARBA" id="ARBA00022692"/>
    </source>
</evidence>
<dbReference type="InterPro" id="IPR003930">
    <property type="entry name" value="K_chnl_Ca-activ_BK_bsu"/>
</dbReference>
<keyword evidence="7" id="KW-0325">Glycoprotein</keyword>
<dbReference type="PROSITE" id="PS50103">
    <property type="entry name" value="ZF_C3H1"/>
    <property type="match status" value="1"/>
</dbReference>
<keyword evidence="3 10" id="KW-0812">Transmembrane</keyword>
<evidence type="ECO:0000256" key="7">
    <source>
        <dbReference type="ARBA" id="ARBA00023180"/>
    </source>
</evidence>
<keyword evidence="2" id="KW-0813">Transport</keyword>
<evidence type="ECO:0000256" key="5">
    <source>
        <dbReference type="ARBA" id="ARBA00023065"/>
    </source>
</evidence>
<dbReference type="RefSeq" id="XP_014667543.1">
    <property type="nucleotide sequence ID" value="XM_014812057.1"/>
</dbReference>
<keyword evidence="6 10" id="KW-0472">Membrane</keyword>
<keyword evidence="12" id="KW-1185">Reference proteome</keyword>
<dbReference type="InterPro" id="IPR000571">
    <property type="entry name" value="Znf_CCCH"/>
</dbReference>
<keyword evidence="5" id="KW-0406">Ion transport</keyword>
<evidence type="ECO:0000256" key="10">
    <source>
        <dbReference type="SAM" id="Phobius"/>
    </source>
</evidence>
<dbReference type="GeneID" id="106809098"/>
<keyword evidence="9" id="KW-0862">Zinc</keyword>
<evidence type="ECO:0000313" key="12">
    <source>
        <dbReference type="Proteomes" id="UP000695022"/>
    </source>
</evidence>
<keyword evidence="4 10" id="KW-1133">Transmembrane helix</keyword>
<gene>
    <name evidence="13" type="primary">LOC106809098</name>
</gene>
<accession>A0ABM1E5S2</accession>
<feature type="transmembrane region" description="Helical" evidence="10">
    <location>
        <begin position="59"/>
        <end position="83"/>
    </location>
</feature>
<keyword evidence="9" id="KW-0863">Zinc-finger</keyword>
<reference evidence="13" key="1">
    <citation type="submission" date="2025-08" db="UniProtKB">
        <authorList>
            <consortium name="RefSeq"/>
        </authorList>
    </citation>
    <scope>IDENTIFICATION</scope>
</reference>
<keyword evidence="9" id="KW-0479">Metal-binding</keyword>
<protein>
    <submittedName>
        <fullName evidence="13">Uncharacterized protein LOC106809098</fullName>
    </submittedName>
</protein>
<name>A0ABM1E5S2_PRICU</name>
<evidence type="ECO:0000259" key="11">
    <source>
        <dbReference type="PROSITE" id="PS50103"/>
    </source>
</evidence>
<feature type="domain" description="C3H1-type" evidence="11">
    <location>
        <begin position="179"/>
        <end position="211"/>
    </location>
</feature>
<evidence type="ECO:0000313" key="13">
    <source>
        <dbReference type="RefSeq" id="XP_014667543.1"/>
    </source>
</evidence>
<evidence type="ECO:0000256" key="2">
    <source>
        <dbReference type="ARBA" id="ARBA00022448"/>
    </source>
</evidence>
<evidence type="ECO:0000256" key="4">
    <source>
        <dbReference type="ARBA" id="ARBA00022989"/>
    </source>
</evidence>
<sequence>MSGQSNRFDEFISLRTSSLRSSVTTIRHGYPHTADDIAISKMAAKDAPEDKSTGLRVGLALGFFMAVAAGFLMVTVGFSLLWIRFAKPYLRTDDFLETKCTVIRSQLDGEYTCCTNRCQRLLRYPCVTISVSYNITTTNTTERGAARVEGTCTRDEPHLRAVRTSNVCYSFRLTSTVGQPDEFLCRRFKVQVTGTCFFGYNQKCLKRHNNIFDKLKASLEQAERVLVQEAGTSRKPWPQQLLASWILFEYGCYVKAE</sequence>
<proteinExistence type="predicted"/>
<evidence type="ECO:0000256" key="6">
    <source>
        <dbReference type="ARBA" id="ARBA00023136"/>
    </source>
</evidence>
<comment type="subcellular location">
    <subcellularLocation>
        <location evidence="1">Membrane</location>
        <topology evidence="1">Multi-pass membrane protein</topology>
    </subcellularLocation>
</comment>
<organism evidence="12 13">
    <name type="scientific">Priapulus caudatus</name>
    <name type="common">Priapulid worm</name>
    <dbReference type="NCBI Taxonomy" id="37621"/>
    <lineage>
        <taxon>Eukaryota</taxon>
        <taxon>Metazoa</taxon>
        <taxon>Ecdysozoa</taxon>
        <taxon>Scalidophora</taxon>
        <taxon>Priapulida</taxon>
        <taxon>Priapulimorpha</taxon>
        <taxon>Priapulimorphida</taxon>
        <taxon>Priapulidae</taxon>
        <taxon>Priapulus</taxon>
    </lineage>
</organism>
<dbReference type="Proteomes" id="UP000695022">
    <property type="component" value="Unplaced"/>
</dbReference>
<evidence type="ECO:0000256" key="1">
    <source>
        <dbReference type="ARBA" id="ARBA00004141"/>
    </source>
</evidence>
<evidence type="ECO:0000256" key="8">
    <source>
        <dbReference type="ARBA" id="ARBA00023303"/>
    </source>
</evidence>